<dbReference type="GO" id="GO:0005730">
    <property type="term" value="C:nucleolus"/>
    <property type="evidence" value="ECO:0007669"/>
    <property type="project" value="UniProtKB-SubCell"/>
</dbReference>
<dbReference type="Pfam" id="PF04427">
    <property type="entry name" value="Brix"/>
    <property type="match status" value="1"/>
</dbReference>
<proteinExistence type="inferred from homology"/>
<dbReference type="PANTHER" id="PTHR12728:SF0">
    <property type="entry name" value="RIBOSOME PRODUCTION FACTOR 2 HOMOLOG"/>
    <property type="match status" value="1"/>
</dbReference>
<evidence type="ECO:0000256" key="2">
    <source>
        <dbReference type="ARBA" id="ARBA00010782"/>
    </source>
</evidence>
<evidence type="ECO:0000259" key="6">
    <source>
        <dbReference type="PROSITE" id="PS50833"/>
    </source>
</evidence>
<evidence type="ECO:0000256" key="3">
    <source>
        <dbReference type="ARBA" id="ARBA00023242"/>
    </source>
</evidence>
<keyword evidence="3 4" id="KW-0539">Nucleus</keyword>
<gene>
    <name evidence="7" type="ORF">H6P81_016760</name>
</gene>
<evidence type="ECO:0000256" key="5">
    <source>
        <dbReference type="SAM" id="MobiDB-lite"/>
    </source>
</evidence>
<dbReference type="EMBL" id="JAINDJ010000006">
    <property type="protein sequence ID" value="KAG9445420.1"/>
    <property type="molecule type" value="Genomic_DNA"/>
</dbReference>
<feature type="compositionally biased region" description="Basic and acidic residues" evidence="5">
    <location>
        <begin position="297"/>
        <end position="306"/>
    </location>
</feature>
<keyword evidence="8" id="KW-1185">Reference proteome</keyword>
<feature type="domain" description="Brix" evidence="6">
    <location>
        <begin position="33"/>
        <end position="243"/>
    </location>
</feature>
<comment type="similarity">
    <text evidence="2 4">Belongs to the RPF2 family.</text>
</comment>
<evidence type="ECO:0000256" key="1">
    <source>
        <dbReference type="ARBA" id="ARBA00004604"/>
    </source>
</evidence>
<sequence length="323" mass="36513">MIAADSQKTKAPKSKRIARVLEKRAPKLVENAKKTLILQGTKTSSVLNAVLTEIYHLKRSSSIRYTRKNDSIRPFENGGETSLEFFSHKTDCSMIVFGSHSKKRPNNLVLGRTYDHHIYDLVEVGVENFKPMDSFSYDKKLAPKVGSKPFITFIGEGFESVEELKHFKEVLLDLFREEVAENLNLAGLDRVFVCAALSSDRVLFSHCAVRLKKSGTVIPRMELVEVGPSMDLVIRRHRLPNEGVKKAAMKTSLEKPKKKMKNVKGDMIDGRVGRVYIPDQQVGEMTLSNNAKGLKRERRESKKNREGQGQGQEPKKQKKDDGQ</sequence>
<accession>A0AAV7EBC5</accession>
<protein>
    <recommendedName>
        <fullName evidence="4">Ribosome production factor 2 homolog</fullName>
    </recommendedName>
    <alternativeName>
        <fullName evidence="4">Ribosome biogenesis protein RPF2 homolog</fullName>
    </alternativeName>
</protein>
<feature type="region of interest" description="Disordered" evidence="5">
    <location>
        <begin position="279"/>
        <end position="323"/>
    </location>
</feature>
<dbReference type="SMART" id="SM00879">
    <property type="entry name" value="Brix"/>
    <property type="match status" value="1"/>
</dbReference>
<comment type="subcellular location">
    <subcellularLocation>
        <location evidence="1 4">Nucleus</location>
        <location evidence="1 4">Nucleolus</location>
    </subcellularLocation>
</comment>
<dbReference type="GO" id="GO:0000027">
    <property type="term" value="P:ribosomal large subunit assembly"/>
    <property type="evidence" value="ECO:0007669"/>
    <property type="project" value="InterPro"/>
</dbReference>
<reference evidence="7 8" key="1">
    <citation type="submission" date="2021-07" db="EMBL/GenBank/DDBJ databases">
        <title>The Aristolochia fimbriata genome: insights into angiosperm evolution, floral development and chemical biosynthesis.</title>
        <authorList>
            <person name="Jiao Y."/>
        </authorList>
    </citation>
    <scope>NUCLEOTIDE SEQUENCE [LARGE SCALE GENOMIC DNA]</scope>
    <source>
        <strain evidence="7">IBCAS-2021</strain>
        <tissue evidence="7">Leaf</tissue>
    </source>
</reference>
<feature type="compositionally biased region" description="Basic and acidic residues" evidence="5">
    <location>
        <begin position="313"/>
        <end position="323"/>
    </location>
</feature>
<evidence type="ECO:0000313" key="7">
    <source>
        <dbReference type="EMBL" id="KAG9445420.1"/>
    </source>
</evidence>
<dbReference type="AlphaFoldDB" id="A0AAV7EBC5"/>
<dbReference type="Proteomes" id="UP000825729">
    <property type="component" value="Unassembled WGS sequence"/>
</dbReference>
<dbReference type="PROSITE" id="PS50833">
    <property type="entry name" value="BRIX"/>
    <property type="match status" value="1"/>
</dbReference>
<evidence type="ECO:0000256" key="4">
    <source>
        <dbReference type="RuleBase" id="RU367086"/>
    </source>
</evidence>
<organism evidence="7 8">
    <name type="scientific">Aristolochia fimbriata</name>
    <name type="common">White veined hardy Dutchman's pipe vine</name>
    <dbReference type="NCBI Taxonomy" id="158543"/>
    <lineage>
        <taxon>Eukaryota</taxon>
        <taxon>Viridiplantae</taxon>
        <taxon>Streptophyta</taxon>
        <taxon>Embryophyta</taxon>
        <taxon>Tracheophyta</taxon>
        <taxon>Spermatophyta</taxon>
        <taxon>Magnoliopsida</taxon>
        <taxon>Magnoliidae</taxon>
        <taxon>Piperales</taxon>
        <taxon>Aristolochiaceae</taxon>
        <taxon>Aristolochia</taxon>
    </lineage>
</organism>
<evidence type="ECO:0000313" key="8">
    <source>
        <dbReference type="Proteomes" id="UP000825729"/>
    </source>
</evidence>
<dbReference type="PANTHER" id="PTHR12728">
    <property type="entry name" value="BRIX DOMAIN CONTAINING PROTEIN"/>
    <property type="match status" value="1"/>
</dbReference>
<dbReference type="GO" id="GO:0019843">
    <property type="term" value="F:rRNA binding"/>
    <property type="evidence" value="ECO:0007669"/>
    <property type="project" value="UniProtKB-UniRule"/>
</dbReference>
<dbReference type="InterPro" id="IPR007109">
    <property type="entry name" value="Brix"/>
</dbReference>
<name>A0AAV7EBC5_ARIFI</name>
<dbReference type="GO" id="GO:0000463">
    <property type="term" value="P:maturation of LSU-rRNA from tricistronic rRNA transcript (SSU-rRNA, 5.8S rRNA, LSU-rRNA)"/>
    <property type="evidence" value="ECO:0007669"/>
    <property type="project" value="TreeGrafter"/>
</dbReference>
<comment type="caution">
    <text evidence="7">The sequence shown here is derived from an EMBL/GenBank/DDBJ whole genome shotgun (WGS) entry which is preliminary data.</text>
</comment>
<dbReference type="InterPro" id="IPR039770">
    <property type="entry name" value="Rpf2"/>
</dbReference>